<dbReference type="InterPro" id="IPR055438">
    <property type="entry name" value="AstE_AspA_cat"/>
</dbReference>
<dbReference type="EMBL" id="JBHSXM010000003">
    <property type="protein sequence ID" value="MFC6838058.1"/>
    <property type="molecule type" value="Genomic_DNA"/>
</dbReference>
<evidence type="ECO:0000313" key="6">
    <source>
        <dbReference type="EMBL" id="MFC6838058.1"/>
    </source>
</evidence>
<dbReference type="PANTHER" id="PTHR37326:SF1">
    <property type="entry name" value="BLL3975 PROTEIN"/>
    <property type="match status" value="1"/>
</dbReference>
<dbReference type="InterPro" id="IPR053138">
    <property type="entry name" value="N-alpha-Ac-DABA_deacetylase"/>
</dbReference>
<dbReference type="InterPro" id="IPR043795">
    <property type="entry name" value="N-alpha-Ac-DABA-like"/>
</dbReference>
<evidence type="ECO:0000256" key="4">
    <source>
        <dbReference type="ARBA" id="ARBA00022833"/>
    </source>
</evidence>
<dbReference type="SUPFAM" id="SSF53187">
    <property type="entry name" value="Zn-dependent exopeptidases"/>
    <property type="match status" value="1"/>
</dbReference>
<keyword evidence="4" id="KW-0862">Zinc</keyword>
<keyword evidence="2" id="KW-0479">Metal-binding</keyword>
<dbReference type="AlphaFoldDB" id="A0ABD5UCH0"/>
<comment type="caution">
    <text evidence="6">The sequence shown here is derived from an EMBL/GenBank/DDBJ whole genome shotgun (WGS) entry which is preliminary data.</text>
</comment>
<reference evidence="6 7" key="1">
    <citation type="journal article" date="2019" name="Int. J. Syst. Evol. Microbiol.">
        <title>The Global Catalogue of Microorganisms (GCM) 10K type strain sequencing project: providing services to taxonomists for standard genome sequencing and annotation.</title>
        <authorList>
            <consortium name="The Broad Institute Genomics Platform"/>
            <consortium name="The Broad Institute Genome Sequencing Center for Infectious Disease"/>
            <person name="Wu L."/>
            <person name="Ma J."/>
        </authorList>
    </citation>
    <scope>NUCLEOTIDE SEQUENCE [LARGE SCALE GENOMIC DNA]</scope>
    <source>
        <strain evidence="6 7">PSRA2</strain>
    </source>
</reference>
<evidence type="ECO:0000313" key="7">
    <source>
        <dbReference type="Proteomes" id="UP001596406"/>
    </source>
</evidence>
<sequence>MEYEPVTHTTADRRLGRLPSGAEVGVTVHRYVGGDGPTVHVQAAQHGIELNGAAALRRLHGRLVSGTVAGTVVVVPVANPLAFDHRSYLTPAAYDALNPNLNRVWPGDDGGSLQERLAARLWELVREADAVVDLHTGTADTLEHVRFRPEAPESRALAEAFGSEYLLADRANAMEDGGGKLRAAAVRADIPAVTAELANSRTVAHSAADAGADGVWNVLRELDVLPDSPVSTPSPAVLEDDAASPRAASSGLFELRPDVSVGDRVDAGDELGAVFCPSSFERLQTVTVGSSGVLYSLAREAVVVAGERLAGVATPVEG</sequence>
<dbReference type="PANTHER" id="PTHR37326">
    <property type="entry name" value="BLL3975 PROTEIN"/>
    <property type="match status" value="1"/>
</dbReference>
<dbReference type="PIRSF" id="PIRSF039012">
    <property type="entry name" value="ASP"/>
    <property type="match status" value="1"/>
</dbReference>
<dbReference type="Gene3D" id="3.40.630.10">
    <property type="entry name" value="Zn peptidases"/>
    <property type="match status" value="1"/>
</dbReference>
<evidence type="ECO:0000256" key="3">
    <source>
        <dbReference type="ARBA" id="ARBA00022801"/>
    </source>
</evidence>
<proteinExistence type="predicted"/>
<accession>A0ABD5UCH0</accession>
<dbReference type="RefSeq" id="WP_304449777.1">
    <property type="nucleotide sequence ID" value="NZ_JARRAH010000003.1"/>
</dbReference>
<dbReference type="GO" id="GO:0046872">
    <property type="term" value="F:metal ion binding"/>
    <property type="evidence" value="ECO:0007669"/>
    <property type="project" value="UniProtKB-KW"/>
</dbReference>
<dbReference type="Pfam" id="PF24827">
    <property type="entry name" value="AstE_AspA_cat"/>
    <property type="match status" value="1"/>
</dbReference>
<dbReference type="Proteomes" id="UP001596406">
    <property type="component" value="Unassembled WGS sequence"/>
</dbReference>
<keyword evidence="3" id="KW-0378">Hydrolase</keyword>
<evidence type="ECO:0000256" key="1">
    <source>
        <dbReference type="ARBA" id="ARBA00001947"/>
    </source>
</evidence>
<protein>
    <submittedName>
        <fullName evidence="6">Succinylglutamate desuccinylase/aspartoacylase family protein</fullName>
    </submittedName>
</protein>
<feature type="domain" description="Succinylglutamate desuccinylase/Aspartoacylase catalytic" evidence="5">
    <location>
        <begin position="35"/>
        <end position="221"/>
    </location>
</feature>
<dbReference type="GO" id="GO:0016787">
    <property type="term" value="F:hydrolase activity"/>
    <property type="evidence" value="ECO:0007669"/>
    <property type="project" value="UniProtKB-KW"/>
</dbReference>
<gene>
    <name evidence="6" type="ORF">ACFQHK_16370</name>
</gene>
<keyword evidence="7" id="KW-1185">Reference proteome</keyword>
<organism evidence="6 7">
    <name type="scientific">Halomarina ordinaria</name>
    <dbReference type="NCBI Taxonomy" id="3033939"/>
    <lineage>
        <taxon>Archaea</taxon>
        <taxon>Methanobacteriati</taxon>
        <taxon>Methanobacteriota</taxon>
        <taxon>Stenosarchaea group</taxon>
        <taxon>Halobacteria</taxon>
        <taxon>Halobacteriales</taxon>
        <taxon>Natronomonadaceae</taxon>
        <taxon>Halomarina</taxon>
    </lineage>
</organism>
<comment type="cofactor">
    <cofactor evidence="1">
        <name>Zn(2+)</name>
        <dbReference type="ChEBI" id="CHEBI:29105"/>
    </cofactor>
</comment>
<evidence type="ECO:0000256" key="2">
    <source>
        <dbReference type="ARBA" id="ARBA00022723"/>
    </source>
</evidence>
<name>A0ABD5UCH0_9EURY</name>
<evidence type="ECO:0000259" key="5">
    <source>
        <dbReference type="Pfam" id="PF24827"/>
    </source>
</evidence>